<dbReference type="Gene3D" id="2.120.10.80">
    <property type="entry name" value="Kelch-type beta propeller"/>
    <property type="match status" value="2"/>
</dbReference>
<dbReference type="PRINTS" id="PR00501">
    <property type="entry name" value="KELCHREPEAT"/>
</dbReference>
<proteinExistence type="predicted"/>
<evidence type="ECO:0000256" key="2">
    <source>
        <dbReference type="ARBA" id="ARBA00022737"/>
    </source>
</evidence>
<dbReference type="InterPro" id="IPR015915">
    <property type="entry name" value="Kelch-typ_b-propeller"/>
</dbReference>
<dbReference type="PANTHER" id="PTHR45632">
    <property type="entry name" value="LD33804P"/>
    <property type="match status" value="1"/>
</dbReference>
<evidence type="ECO:0000256" key="1">
    <source>
        <dbReference type="ARBA" id="ARBA00022441"/>
    </source>
</evidence>
<gene>
    <name evidence="3" type="ORF">TCMB3V08_LOCUS10164</name>
</gene>
<dbReference type="SUPFAM" id="SSF117281">
    <property type="entry name" value="Kelch motif"/>
    <property type="match status" value="2"/>
</dbReference>
<dbReference type="EMBL" id="OE185900">
    <property type="protein sequence ID" value="CAD7577616.1"/>
    <property type="molecule type" value="Genomic_DNA"/>
</dbReference>
<dbReference type="InterPro" id="IPR006652">
    <property type="entry name" value="Kelch_1"/>
</dbReference>
<dbReference type="PANTHER" id="PTHR45632:SF3">
    <property type="entry name" value="KELCH-LIKE PROTEIN 32"/>
    <property type="match status" value="1"/>
</dbReference>
<evidence type="ECO:0000313" key="3">
    <source>
        <dbReference type="EMBL" id="CAD7577616.1"/>
    </source>
</evidence>
<organism evidence="3">
    <name type="scientific">Timema californicum</name>
    <name type="common">California timema</name>
    <name type="synonym">Walking stick</name>
    <dbReference type="NCBI Taxonomy" id="61474"/>
    <lineage>
        <taxon>Eukaryota</taxon>
        <taxon>Metazoa</taxon>
        <taxon>Ecdysozoa</taxon>
        <taxon>Arthropoda</taxon>
        <taxon>Hexapoda</taxon>
        <taxon>Insecta</taxon>
        <taxon>Pterygota</taxon>
        <taxon>Neoptera</taxon>
        <taxon>Polyneoptera</taxon>
        <taxon>Phasmatodea</taxon>
        <taxon>Timematodea</taxon>
        <taxon>Timematoidea</taxon>
        <taxon>Timematidae</taxon>
        <taxon>Timema</taxon>
    </lineage>
</organism>
<keyword evidence="2" id="KW-0677">Repeat</keyword>
<accession>A0A7R9JE18</accession>
<dbReference type="AlphaFoldDB" id="A0A7R9JE18"/>
<sequence length="389" mass="42563">MPTRRCRYDDSRVATQDKQLMYIQVEILHMRWTVMFVDVNGGCKQGAGIPVEQVVHPSPVNISLETPNLPLAAVGSPLSNQCLNRSYAHECPIHGVFLPTRAGLSVISGRVYAVGGFNGSLRVRTVDVYDPTLDQWTSCASMEARRSTLGVAVLGNCIYAREKTMRRPKKEMRVADNSKSRSEMRVKDEEWWTNIRSLWWVGGFDGSTGLNSAEVYDPRSHEWRMIAPMSTRRSSVGVGVVNGLLYAVGGYDGASRQCLSSVESYNPETDTWCSISEMSARRSGAGVGVLEGTLYAVGGHDGPLVRKSVESYNPDSKSWNPVADMSFCRRNAGVVAMNGVLYVVGGDDGSSNLASVEVYSPKTDSWTMLPSSMSIGRSYAGVCIIDKPM</sequence>
<keyword evidence="1" id="KW-0880">Kelch repeat</keyword>
<protein>
    <submittedName>
        <fullName evidence="3">(California timema) hypothetical protein</fullName>
    </submittedName>
</protein>
<name>A0A7R9JE18_TIMCA</name>
<dbReference type="Pfam" id="PF01344">
    <property type="entry name" value="Kelch_1"/>
    <property type="match status" value="5"/>
</dbReference>
<reference evidence="3" key="1">
    <citation type="submission" date="2020-11" db="EMBL/GenBank/DDBJ databases">
        <authorList>
            <person name="Tran Van P."/>
        </authorList>
    </citation>
    <scope>NUCLEOTIDE SEQUENCE</scope>
</reference>
<dbReference type="SMART" id="SM00612">
    <property type="entry name" value="Kelch"/>
    <property type="match status" value="5"/>
</dbReference>